<gene>
    <name evidence="1" type="ORF">GRF29_8g201642</name>
</gene>
<dbReference type="EMBL" id="WVTA01000002">
    <property type="protein sequence ID" value="KAK3215514.1"/>
    <property type="molecule type" value="Genomic_DNA"/>
</dbReference>
<keyword evidence="2" id="KW-1185">Reference proteome</keyword>
<sequence length="117" mass="13192">MVLVVKFGLHKSATPPQPPTASMIDLQPEWAKSAASCVAGVEQDMAALYARYCHAEDAIEFLERVLQENPSYLAHEEHLSVVKEALSGWKYKRVRLELRISKLSKKIKRSRKKDGGE</sequence>
<organism evidence="1 2">
    <name type="scientific">Pseudopithomyces chartarum</name>
    <dbReference type="NCBI Taxonomy" id="1892770"/>
    <lineage>
        <taxon>Eukaryota</taxon>
        <taxon>Fungi</taxon>
        <taxon>Dikarya</taxon>
        <taxon>Ascomycota</taxon>
        <taxon>Pezizomycotina</taxon>
        <taxon>Dothideomycetes</taxon>
        <taxon>Pleosporomycetidae</taxon>
        <taxon>Pleosporales</taxon>
        <taxon>Massarineae</taxon>
        <taxon>Didymosphaeriaceae</taxon>
        <taxon>Pseudopithomyces</taxon>
    </lineage>
</organism>
<reference evidence="1 2" key="1">
    <citation type="submission" date="2021-02" db="EMBL/GenBank/DDBJ databases">
        <title>Genome assembly of Pseudopithomyces chartarum.</title>
        <authorList>
            <person name="Jauregui R."/>
            <person name="Singh J."/>
            <person name="Voisey C."/>
        </authorList>
    </citation>
    <scope>NUCLEOTIDE SEQUENCE [LARGE SCALE GENOMIC DNA]</scope>
    <source>
        <strain evidence="1 2">AGR01</strain>
    </source>
</reference>
<evidence type="ECO:0000313" key="2">
    <source>
        <dbReference type="Proteomes" id="UP001280581"/>
    </source>
</evidence>
<dbReference type="Proteomes" id="UP001280581">
    <property type="component" value="Unassembled WGS sequence"/>
</dbReference>
<comment type="caution">
    <text evidence="1">The sequence shown here is derived from an EMBL/GenBank/DDBJ whole genome shotgun (WGS) entry which is preliminary data.</text>
</comment>
<evidence type="ECO:0000313" key="1">
    <source>
        <dbReference type="EMBL" id="KAK3215514.1"/>
    </source>
</evidence>
<protein>
    <submittedName>
        <fullName evidence="1">Uncharacterized protein</fullName>
    </submittedName>
</protein>
<accession>A0AAN6RM52</accession>
<name>A0AAN6RM52_9PLEO</name>
<proteinExistence type="predicted"/>
<dbReference type="AlphaFoldDB" id="A0AAN6RM52"/>